<organism evidence="1 2">
    <name type="scientific">Fusarium decemcellulare</name>
    <dbReference type="NCBI Taxonomy" id="57161"/>
    <lineage>
        <taxon>Eukaryota</taxon>
        <taxon>Fungi</taxon>
        <taxon>Dikarya</taxon>
        <taxon>Ascomycota</taxon>
        <taxon>Pezizomycotina</taxon>
        <taxon>Sordariomycetes</taxon>
        <taxon>Hypocreomycetidae</taxon>
        <taxon>Hypocreales</taxon>
        <taxon>Nectriaceae</taxon>
        <taxon>Fusarium</taxon>
        <taxon>Fusarium decemcellulare species complex</taxon>
    </lineage>
</organism>
<accession>A0ACC1RYS1</accession>
<name>A0ACC1RYS1_9HYPO</name>
<comment type="caution">
    <text evidence="1">The sequence shown here is derived from an EMBL/GenBank/DDBJ whole genome shotgun (WGS) entry which is preliminary data.</text>
</comment>
<evidence type="ECO:0000313" key="2">
    <source>
        <dbReference type="Proteomes" id="UP001148629"/>
    </source>
</evidence>
<dbReference type="EMBL" id="JANRMS010001424">
    <property type="protein sequence ID" value="KAJ3528336.1"/>
    <property type="molecule type" value="Genomic_DNA"/>
</dbReference>
<gene>
    <name evidence="1" type="ORF">NM208_g10248</name>
</gene>
<reference evidence="1" key="1">
    <citation type="submission" date="2022-08" db="EMBL/GenBank/DDBJ databases">
        <title>Genome Sequence of Fusarium decemcellulare.</title>
        <authorList>
            <person name="Buettner E."/>
        </authorList>
    </citation>
    <scope>NUCLEOTIDE SEQUENCE</scope>
    <source>
        <strain evidence="1">Babe19</strain>
    </source>
</reference>
<proteinExistence type="predicted"/>
<sequence length="456" mass="49152">MILPAQPCADDHGERNRAAAPNAFNNPEAEKSDEVITESNSEDEEQSSYQVQDGFPEYLNPDAELDRVASRASSATIGPPPDGGFAAWMSVAAGHLVIMNTWGVVNSFGVFQTYYTTALNRAPSDISWIGSIQAFLLFFVGTFTGRLTDAGYFRSVMIVGMAFAVLGIFATSVSTSYWQIFLAQGVSTGLGNGCLFCPSVAVISSYFQKKRSLAIGIVACGSVTGGLVYPSMMRELLPKIGFGWTVRAIGFLQAATLTVAIACLKARVPPRKTGQLIEWAAFKELEYSFYTIGAFMCFWGVYFPFFFLASYSRDVQGMSYSTSLNLLLLLNGVGVIGRLLPNYFADRVGTINMFIPVAALNGLLMYAWIAVSSTEGLYVWSNPRKQGTRMGMVFTIVSFAVLTGPPISGAILSLMGGRYLGGQAFAGSCLIVGAGFLTAAREVKRRKLGEGTLARV</sequence>
<protein>
    <submittedName>
        <fullName evidence="1">Uncharacterized protein</fullName>
    </submittedName>
</protein>
<dbReference type="Proteomes" id="UP001148629">
    <property type="component" value="Unassembled WGS sequence"/>
</dbReference>
<evidence type="ECO:0000313" key="1">
    <source>
        <dbReference type="EMBL" id="KAJ3528336.1"/>
    </source>
</evidence>
<keyword evidence="2" id="KW-1185">Reference proteome</keyword>